<dbReference type="GO" id="GO:0030943">
    <property type="term" value="F:mitochondrion targeting sequence binding"/>
    <property type="evidence" value="ECO:0007669"/>
    <property type="project" value="TreeGrafter"/>
</dbReference>
<comment type="subcellular location">
    <subcellularLocation>
        <location evidence="1">Membrane</location>
        <topology evidence="1">Multi-pass membrane protein</topology>
    </subcellularLocation>
</comment>
<keyword evidence="2 6" id="KW-0812">Transmembrane</keyword>
<feature type="transmembrane region" description="Helical" evidence="6">
    <location>
        <begin position="24"/>
        <end position="41"/>
    </location>
</feature>
<sequence length="268" mass="28829">MDPKTHEAEPPTSSSSSFGWKERIFMPTLLAGIIGGGAGLVSKHRKVHGLANISATYATNFAIVTGCYCGARELVLKSRKSHPDDLLNSAIAGLGTGGILGRLQGGRIGALKYSVIFAVVGTTVDYATINLKPVLKSCIESVFEKGSGLKWPEWSPIQVLDEEAIAAKQAREKQLYAQRLLVSTFKISAIFGINNSINPPPPLLSNFEFQPVKEKALKQNPSAEDEETEGCGGLPQKRRACGVYAQEMGGDGGTTFQSDHREHRDDSL</sequence>
<dbReference type="PANTHER" id="PTHR14110">
    <property type="entry name" value="MITOCHONDRIAL IMPORT INNER MEMBRANE TRANSLOCASE SUBUNIT TIM22"/>
    <property type="match status" value="1"/>
</dbReference>
<dbReference type="PANTHER" id="PTHR14110:SF10">
    <property type="entry name" value="OS04G0376100 PROTEIN"/>
    <property type="match status" value="1"/>
</dbReference>
<gene>
    <name evidence="7" type="ORF">FNV43_RR21416</name>
</gene>
<name>A0A8K0E8D9_9ROSA</name>
<feature type="compositionally biased region" description="Basic and acidic residues" evidence="5">
    <location>
        <begin position="258"/>
        <end position="268"/>
    </location>
</feature>
<evidence type="ECO:0000256" key="6">
    <source>
        <dbReference type="SAM" id="Phobius"/>
    </source>
</evidence>
<evidence type="ECO:0000256" key="5">
    <source>
        <dbReference type="SAM" id="MobiDB-lite"/>
    </source>
</evidence>
<comment type="caution">
    <text evidence="7">The sequence shown here is derived from an EMBL/GenBank/DDBJ whole genome shotgun (WGS) entry which is preliminary data.</text>
</comment>
<proteinExistence type="predicted"/>
<accession>A0A8K0E8D9</accession>
<keyword evidence="3 6" id="KW-1133">Transmembrane helix</keyword>
<dbReference type="GO" id="GO:0045039">
    <property type="term" value="P:protein insertion into mitochondrial inner membrane"/>
    <property type="evidence" value="ECO:0007669"/>
    <property type="project" value="InterPro"/>
</dbReference>
<keyword evidence="8" id="KW-1185">Reference proteome</keyword>
<dbReference type="Proteomes" id="UP000796880">
    <property type="component" value="Unassembled WGS sequence"/>
</dbReference>
<dbReference type="InterPro" id="IPR039175">
    <property type="entry name" value="TIM22"/>
</dbReference>
<evidence type="ECO:0000256" key="3">
    <source>
        <dbReference type="ARBA" id="ARBA00022989"/>
    </source>
</evidence>
<dbReference type="OrthoDB" id="1913277at2759"/>
<evidence type="ECO:0000256" key="2">
    <source>
        <dbReference type="ARBA" id="ARBA00022692"/>
    </source>
</evidence>
<organism evidence="7 8">
    <name type="scientific">Rhamnella rubrinervis</name>
    <dbReference type="NCBI Taxonomy" id="2594499"/>
    <lineage>
        <taxon>Eukaryota</taxon>
        <taxon>Viridiplantae</taxon>
        <taxon>Streptophyta</taxon>
        <taxon>Embryophyta</taxon>
        <taxon>Tracheophyta</taxon>
        <taxon>Spermatophyta</taxon>
        <taxon>Magnoliopsida</taxon>
        <taxon>eudicotyledons</taxon>
        <taxon>Gunneridae</taxon>
        <taxon>Pentapetalae</taxon>
        <taxon>rosids</taxon>
        <taxon>fabids</taxon>
        <taxon>Rosales</taxon>
        <taxon>Rhamnaceae</taxon>
        <taxon>rhamnoid group</taxon>
        <taxon>Rhamneae</taxon>
        <taxon>Rhamnella</taxon>
    </lineage>
</organism>
<evidence type="ECO:0000256" key="1">
    <source>
        <dbReference type="ARBA" id="ARBA00004141"/>
    </source>
</evidence>
<keyword evidence="4 6" id="KW-0472">Membrane</keyword>
<dbReference type="GO" id="GO:0008320">
    <property type="term" value="F:protein transmembrane transporter activity"/>
    <property type="evidence" value="ECO:0007669"/>
    <property type="project" value="TreeGrafter"/>
</dbReference>
<evidence type="ECO:0000313" key="8">
    <source>
        <dbReference type="Proteomes" id="UP000796880"/>
    </source>
</evidence>
<dbReference type="AlphaFoldDB" id="A0A8K0E8D9"/>
<dbReference type="EMBL" id="VOIH02000009">
    <property type="protein sequence ID" value="KAF3438652.1"/>
    <property type="molecule type" value="Genomic_DNA"/>
</dbReference>
<protein>
    <recommendedName>
        <fullName evidence="9">Mitochondrial import inner membrane translocase subunit Tim17/Tim22/Tim23 family protein</fullName>
    </recommendedName>
</protein>
<feature type="region of interest" description="Disordered" evidence="5">
    <location>
        <begin position="216"/>
        <end position="268"/>
    </location>
</feature>
<evidence type="ECO:0000256" key="4">
    <source>
        <dbReference type="ARBA" id="ARBA00023136"/>
    </source>
</evidence>
<evidence type="ECO:0000313" key="7">
    <source>
        <dbReference type="EMBL" id="KAF3438652.1"/>
    </source>
</evidence>
<evidence type="ECO:0008006" key="9">
    <source>
        <dbReference type="Google" id="ProtNLM"/>
    </source>
</evidence>
<reference evidence="7" key="1">
    <citation type="submission" date="2020-03" db="EMBL/GenBank/DDBJ databases">
        <title>A high-quality chromosome-level genome assembly of a woody plant with both climbing and erect habits, Rhamnella rubrinervis.</title>
        <authorList>
            <person name="Lu Z."/>
            <person name="Yang Y."/>
            <person name="Zhu X."/>
            <person name="Sun Y."/>
        </authorList>
    </citation>
    <scope>NUCLEOTIDE SEQUENCE</scope>
    <source>
        <strain evidence="7">BYM</strain>
        <tissue evidence="7">Leaf</tissue>
    </source>
</reference>
<dbReference type="GO" id="GO:0042721">
    <property type="term" value="C:TIM22 mitochondrial import inner membrane insertion complex"/>
    <property type="evidence" value="ECO:0007669"/>
    <property type="project" value="InterPro"/>
</dbReference>